<protein>
    <recommendedName>
        <fullName evidence="6">MFS transporter</fullName>
    </recommendedName>
</protein>
<gene>
    <name evidence="4" type="ORF">LTR05_003446</name>
</gene>
<feature type="transmembrane region" description="Helical" evidence="3">
    <location>
        <begin position="111"/>
        <end position="134"/>
    </location>
</feature>
<dbReference type="Gene3D" id="1.20.1250.20">
    <property type="entry name" value="MFS general substrate transporter like domains"/>
    <property type="match status" value="2"/>
</dbReference>
<feature type="transmembrane region" description="Helical" evidence="3">
    <location>
        <begin position="511"/>
        <end position="533"/>
    </location>
</feature>
<dbReference type="InterPro" id="IPR036259">
    <property type="entry name" value="MFS_trans_sf"/>
</dbReference>
<dbReference type="PANTHER" id="PTHR23524:SF1">
    <property type="entry name" value="MRH DOMAIN-CONTAINING PROTEIN-RELATED"/>
    <property type="match status" value="1"/>
</dbReference>
<dbReference type="GO" id="GO:0022857">
    <property type="term" value="F:transmembrane transporter activity"/>
    <property type="evidence" value="ECO:0007669"/>
    <property type="project" value="InterPro"/>
</dbReference>
<evidence type="ECO:0000256" key="3">
    <source>
        <dbReference type="SAM" id="Phobius"/>
    </source>
</evidence>
<evidence type="ECO:0000313" key="4">
    <source>
        <dbReference type="EMBL" id="KAK5089220.1"/>
    </source>
</evidence>
<dbReference type="SUPFAM" id="SSF103473">
    <property type="entry name" value="MFS general substrate transporter"/>
    <property type="match status" value="2"/>
</dbReference>
<dbReference type="Proteomes" id="UP001309876">
    <property type="component" value="Unassembled WGS sequence"/>
</dbReference>
<evidence type="ECO:0000256" key="2">
    <source>
        <dbReference type="SAM" id="MobiDB-lite"/>
    </source>
</evidence>
<feature type="region of interest" description="Disordered" evidence="2">
    <location>
        <begin position="137"/>
        <end position="158"/>
    </location>
</feature>
<evidence type="ECO:0008006" key="6">
    <source>
        <dbReference type="Google" id="ProtNLM"/>
    </source>
</evidence>
<feature type="transmembrane region" description="Helical" evidence="3">
    <location>
        <begin position="50"/>
        <end position="72"/>
    </location>
</feature>
<feature type="transmembrane region" description="Helical" evidence="3">
    <location>
        <begin position="407"/>
        <end position="430"/>
    </location>
</feature>
<dbReference type="PANTHER" id="PTHR23524">
    <property type="entry name" value="TRANSPORTER, PUTATIVE (AFU_ORTHOLOGUE AFUA_8G04850)-RELATED"/>
    <property type="match status" value="1"/>
</dbReference>
<dbReference type="Pfam" id="PF07690">
    <property type="entry name" value="MFS_1"/>
    <property type="match status" value="1"/>
</dbReference>
<dbReference type="AlphaFoldDB" id="A0AAN7YDC5"/>
<reference evidence="4 5" key="1">
    <citation type="submission" date="2023-08" db="EMBL/GenBank/DDBJ databases">
        <title>Black Yeasts Isolated from many extreme environments.</title>
        <authorList>
            <person name="Coleine C."/>
            <person name="Stajich J.E."/>
            <person name="Selbmann L."/>
        </authorList>
    </citation>
    <scope>NUCLEOTIDE SEQUENCE [LARGE SCALE GENOMIC DNA]</scope>
    <source>
        <strain evidence="4 5">CCFEE 5910</strain>
    </source>
</reference>
<keyword evidence="3" id="KW-0812">Transmembrane</keyword>
<sequence>MAMFTASRTQVATYLLGVCPFSIAFLVFLNSSVSFVITDLIGKHDGVGDAVGNLGFADELVALVACPIWGLLSDRIGVRWVCCLGYILIGVALFAFVQAKNVYPDLLLGRLFFSLASANISTMVTAILPSMSFVEETGKKPPLPRRQQSRNGHAHTPSVASELTITPSNYLTVRAEPNSASQPTQQPDHASKIAGFVARFQKAGVDPARALQYSYYVVAAVALLLFLVSLLGLRGLQSEKDKGWATLRPGSKRDQPKPSIRETASSLAASIRQAFLAGFTRRDILIGYVGGFVARASSVGISLFIPLLVNAVFLSSDLCEPQKALDRLAGLPDVKRRCPRAYVVAAELTGVSQLIALLCAPLFGYWASRLTNKTIPLMVAAVAGIVGYPVFAAFFDAHDDNKSARAVAFVSVCLIGISQIGAIVSSLSILSNGVLKQTTTNAPNPNSSTNERSTDTEAAPLLGESVSSSKAAPSLAELKGSIAGVYSFYGGAGILLLTKVGGALFDSTTKAAPFYMMASFNAILLICALATSFRTEPLQR</sequence>
<feature type="transmembrane region" description="Helical" evidence="3">
    <location>
        <begin position="285"/>
        <end position="308"/>
    </location>
</feature>
<feature type="transmembrane region" description="Helical" evidence="3">
    <location>
        <begin position="213"/>
        <end position="233"/>
    </location>
</feature>
<feature type="transmembrane region" description="Helical" evidence="3">
    <location>
        <begin position="375"/>
        <end position="395"/>
    </location>
</feature>
<proteinExistence type="predicted"/>
<feature type="transmembrane region" description="Helical" evidence="3">
    <location>
        <begin position="341"/>
        <end position="363"/>
    </location>
</feature>
<dbReference type="GO" id="GO:0016020">
    <property type="term" value="C:membrane"/>
    <property type="evidence" value="ECO:0007669"/>
    <property type="project" value="UniProtKB-SubCell"/>
</dbReference>
<keyword evidence="3" id="KW-0472">Membrane</keyword>
<evidence type="ECO:0000256" key="1">
    <source>
        <dbReference type="ARBA" id="ARBA00004141"/>
    </source>
</evidence>
<comment type="caution">
    <text evidence="4">The sequence shown here is derived from an EMBL/GenBank/DDBJ whole genome shotgun (WGS) entry which is preliminary data.</text>
</comment>
<feature type="transmembrane region" description="Helical" evidence="3">
    <location>
        <begin position="483"/>
        <end position="505"/>
    </location>
</feature>
<accession>A0AAN7YDC5</accession>
<dbReference type="InterPro" id="IPR011701">
    <property type="entry name" value="MFS"/>
</dbReference>
<comment type="subcellular location">
    <subcellularLocation>
        <location evidence="1">Membrane</location>
        <topology evidence="1">Multi-pass membrane protein</topology>
    </subcellularLocation>
</comment>
<keyword evidence="3" id="KW-1133">Transmembrane helix</keyword>
<organism evidence="4 5">
    <name type="scientific">Lithohypha guttulata</name>
    <dbReference type="NCBI Taxonomy" id="1690604"/>
    <lineage>
        <taxon>Eukaryota</taxon>
        <taxon>Fungi</taxon>
        <taxon>Dikarya</taxon>
        <taxon>Ascomycota</taxon>
        <taxon>Pezizomycotina</taxon>
        <taxon>Eurotiomycetes</taxon>
        <taxon>Chaetothyriomycetidae</taxon>
        <taxon>Chaetothyriales</taxon>
        <taxon>Trichomeriaceae</taxon>
        <taxon>Lithohypha</taxon>
    </lineage>
</organism>
<name>A0AAN7YDC5_9EURO</name>
<dbReference type="CDD" id="cd06174">
    <property type="entry name" value="MFS"/>
    <property type="match status" value="1"/>
</dbReference>
<feature type="transmembrane region" description="Helical" evidence="3">
    <location>
        <begin position="78"/>
        <end position="99"/>
    </location>
</feature>
<keyword evidence="5" id="KW-1185">Reference proteome</keyword>
<feature type="transmembrane region" description="Helical" evidence="3">
    <location>
        <begin position="12"/>
        <end position="38"/>
    </location>
</feature>
<evidence type="ECO:0000313" key="5">
    <source>
        <dbReference type="Proteomes" id="UP001309876"/>
    </source>
</evidence>
<dbReference type="EMBL" id="JAVRRJ010000002">
    <property type="protein sequence ID" value="KAK5089220.1"/>
    <property type="molecule type" value="Genomic_DNA"/>
</dbReference>